<dbReference type="FunFam" id="2.10.230.10:FF:000002">
    <property type="entry name" value="Molecular chaperone DnaJ"/>
    <property type="match status" value="1"/>
</dbReference>
<sequence length="371" mass="40927">MQDPYEVLGVSRDASDEEIKREYRKLAKKYHPDLNPGDQEAEQKFKEATLSYEILSDKEKRAQYDRYGETAFENGGAGFNGGFSGGFGDIFGDLFGDLFYGSGSGNSNRPRKGADIQHVINLTFAEAAFGVSKEVQIRREVECEACNGTGARDESSIHTCDKCNGSGVVNEVSQTPFGRMSRTVTCDKCNGSGQVIEDPCKVCHGEGKTTKSERIKVDIPSGVETNNVMRISNKGNVGENGGPNGDLYVIIEVEDHEIFKRNGLDIYYNMPISFPTATLGGEIEIPTLHQTRKFEIPAGTQTGTKFKLKKEGIIDGRTKRTGDLYFYVNVVTPTNLNKDQKEALEAYANTLGENVKAHEKGFFAKIKDLFE</sequence>
<dbReference type="SMART" id="SM00271">
    <property type="entry name" value="DnaJ"/>
    <property type="match status" value="1"/>
</dbReference>
<feature type="binding site" evidence="11">
    <location>
        <position position="146"/>
    </location>
    <ligand>
        <name>Zn(2+)</name>
        <dbReference type="ChEBI" id="CHEBI:29105"/>
        <label>1</label>
    </ligand>
</feature>
<evidence type="ECO:0000256" key="2">
    <source>
        <dbReference type="ARBA" id="ARBA00022705"/>
    </source>
</evidence>
<dbReference type="GO" id="GO:0031072">
    <property type="term" value="F:heat shock protein binding"/>
    <property type="evidence" value="ECO:0007669"/>
    <property type="project" value="InterPro"/>
</dbReference>
<comment type="caution">
    <text evidence="15">The sequence shown here is derived from an EMBL/GenBank/DDBJ whole genome shotgun (WGS) entry which is preliminary data.</text>
</comment>
<feature type="binding site" evidence="11">
    <location>
        <position position="203"/>
    </location>
    <ligand>
        <name>Zn(2+)</name>
        <dbReference type="ChEBI" id="CHEBI:29105"/>
        <label>1</label>
    </ligand>
</feature>
<dbReference type="GO" id="GO:0005524">
    <property type="term" value="F:ATP binding"/>
    <property type="evidence" value="ECO:0007669"/>
    <property type="project" value="InterPro"/>
</dbReference>
<evidence type="ECO:0000259" key="13">
    <source>
        <dbReference type="PROSITE" id="PS50076"/>
    </source>
</evidence>
<keyword evidence="3 11" id="KW-0479">Metal-binding</keyword>
<evidence type="ECO:0000256" key="12">
    <source>
        <dbReference type="PROSITE-ProRule" id="PRU00546"/>
    </source>
</evidence>
<keyword evidence="2 11" id="KW-0235">DNA replication</keyword>
<keyword evidence="1 11" id="KW-0963">Cytoplasm</keyword>
<dbReference type="FunFam" id="2.60.260.20:FF:000005">
    <property type="entry name" value="Chaperone protein dnaJ 1, mitochondrial"/>
    <property type="match status" value="1"/>
</dbReference>
<feature type="binding site" evidence="11">
    <location>
        <position position="143"/>
    </location>
    <ligand>
        <name>Zn(2+)</name>
        <dbReference type="ChEBI" id="CHEBI:29105"/>
        <label>1</label>
    </ligand>
</feature>
<dbReference type="PRINTS" id="PR00625">
    <property type="entry name" value="JDOMAIN"/>
</dbReference>
<dbReference type="PANTHER" id="PTHR43096:SF48">
    <property type="entry name" value="CHAPERONE PROTEIN DNAJ"/>
    <property type="match status" value="1"/>
</dbReference>
<keyword evidence="7 11" id="KW-0346">Stress response</keyword>
<dbReference type="Pfam" id="PF00226">
    <property type="entry name" value="DnaJ"/>
    <property type="match status" value="1"/>
</dbReference>
<dbReference type="GO" id="GO:0009408">
    <property type="term" value="P:response to heat"/>
    <property type="evidence" value="ECO:0007669"/>
    <property type="project" value="InterPro"/>
</dbReference>
<comment type="similarity">
    <text evidence="9 11">Belongs to the DnaJ family.</text>
</comment>
<protein>
    <recommendedName>
        <fullName evidence="10 11">Chaperone protein DnaJ</fullName>
    </recommendedName>
</protein>
<dbReference type="GO" id="GO:0005737">
    <property type="term" value="C:cytoplasm"/>
    <property type="evidence" value="ECO:0007669"/>
    <property type="project" value="UniProtKB-SubCell"/>
</dbReference>
<evidence type="ECO:0000313" key="15">
    <source>
        <dbReference type="EMBL" id="PKZ16506.1"/>
    </source>
</evidence>
<dbReference type="PROSITE" id="PS00636">
    <property type="entry name" value="DNAJ_1"/>
    <property type="match status" value="1"/>
</dbReference>
<organism evidence="15 16">
    <name type="scientific">Anaerococcus octavius</name>
    <dbReference type="NCBI Taxonomy" id="54007"/>
    <lineage>
        <taxon>Bacteria</taxon>
        <taxon>Bacillati</taxon>
        <taxon>Bacillota</taxon>
        <taxon>Tissierellia</taxon>
        <taxon>Tissierellales</taxon>
        <taxon>Peptoniphilaceae</taxon>
        <taxon>Anaerococcus</taxon>
    </lineage>
</organism>
<comment type="domain">
    <text evidence="11">The J domain is necessary and sufficient to stimulate DnaK ATPase activity. Zinc center 1 plays an important role in the autonomous, DnaK-independent chaperone activity of DnaJ. Zinc center 2 is essential for interaction with DnaK and for DnaJ activity.</text>
</comment>
<evidence type="ECO:0000256" key="7">
    <source>
        <dbReference type="ARBA" id="ARBA00023016"/>
    </source>
</evidence>
<evidence type="ECO:0000256" key="9">
    <source>
        <dbReference type="ARBA" id="ARBA00061004"/>
    </source>
</evidence>
<dbReference type="SUPFAM" id="SSF46565">
    <property type="entry name" value="Chaperone J-domain"/>
    <property type="match status" value="1"/>
</dbReference>
<dbReference type="PANTHER" id="PTHR43096">
    <property type="entry name" value="DNAJ HOMOLOG 1, MITOCHONDRIAL-RELATED"/>
    <property type="match status" value="1"/>
</dbReference>
<dbReference type="NCBIfam" id="TIGR02349">
    <property type="entry name" value="DnaJ_bact"/>
    <property type="match status" value="1"/>
</dbReference>
<evidence type="ECO:0000256" key="1">
    <source>
        <dbReference type="ARBA" id="ARBA00022490"/>
    </source>
</evidence>
<dbReference type="InterPro" id="IPR002939">
    <property type="entry name" value="DnaJ_C"/>
</dbReference>
<evidence type="ECO:0000256" key="4">
    <source>
        <dbReference type="ARBA" id="ARBA00022737"/>
    </source>
</evidence>
<dbReference type="PROSITE" id="PS51188">
    <property type="entry name" value="ZF_CR"/>
    <property type="match status" value="1"/>
</dbReference>
<feature type="domain" description="CR-type" evidence="14">
    <location>
        <begin position="130"/>
        <end position="212"/>
    </location>
</feature>
<evidence type="ECO:0000256" key="11">
    <source>
        <dbReference type="HAMAP-Rule" id="MF_01152"/>
    </source>
</evidence>
<evidence type="ECO:0000256" key="8">
    <source>
        <dbReference type="ARBA" id="ARBA00023186"/>
    </source>
</evidence>
<reference evidence="15 16" key="1">
    <citation type="submission" date="2017-12" db="EMBL/GenBank/DDBJ databases">
        <title>Phylogenetic diversity of female urinary microbiome.</title>
        <authorList>
            <person name="Thomas-White K."/>
            <person name="Wolfe A.J."/>
        </authorList>
    </citation>
    <scope>NUCLEOTIDE SEQUENCE [LARGE SCALE GENOMIC DNA]</scope>
    <source>
        <strain evidence="15 16">UMB0119</strain>
    </source>
</reference>
<dbReference type="GO" id="GO:0042026">
    <property type="term" value="P:protein refolding"/>
    <property type="evidence" value="ECO:0007669"/>
    <property type="project" value="TreeGrafter"/>
</dbReference>
<dbReference type="GO" id="GO:0008270">
    <property type="term" value="F:zinc ion binding"/>
    <property type="evidence" value="ECO:0007669"/>
    <property type="project" value="UniProtKB-UniRule"/>
</dbReference>
<feature type="repeat" description="CXXCXGXG motif" evidence="11">
    <location>
        <begin position="200"/>
        <end position="207"/>
    </location>
</feature>
<keyword evidence="16" id="KW-1185">Reference proteome</keyword>
<dbReference type="NCBIfam" id="NF008035">
    <property type="entry name" value="PRK10767.1"/>
    <property type="match status" value="1"/>
</dbReference>
<feature type="domain" description="J" evidence="13">
    <location>
        <begin position="3"/>
        <end position="68"/>
    </location>
</feature>
<dbReference type="InterPro" id="IPR001305">
    <property type="entry name" value="HSP_DnaJ_Cys-rich_dom"/>
</dbReference>
<feature type="repeat" description="CXXCXGXG motif" evidence="11">
    <location>
        <begin position="186"/>
        <end position="193"/>
    </location>
</feature>
<evidence type="ECO:0000256" key="10">
    <source>
        <dbReference type="ARBA" id="ARBA00067609"/>
    </source>
</evidence>
<dbReference type="InterPro" id="IPR012724">
    <property type="entry name" value="DnaJ"/>
</dbReference>
<comment type="cofactor">
    <cofactor evidence="11">
        <name>Zn(2+)</name>
        <dbReference type="ChEBI" id="CHEBI:29105"/>
    </cofactor>
    <text evidence="11">Binds 2 Zn(2+) ions per monomer.</text>
</comment>
<dbReference type="Pfam" id="PF00684">
    <property type="entry name" value="DnaJ_CXXCXGXG"/>
    <property type="match status" value="1"/>
</dbReference>
<evidence type="ECO:0000313" key="16">
    <source>
        <dbReference type="Proteomes" id="UP000234335"/>
    </source>
</evidence>
<dbReference type="HAMAP" id="MF_01152">
    <property type="entry name" value="DnaJ"/>
    <property type="match status" value="1"/>
</dbReference>
<keyword evidence="8 11" id="KW-0143">Chaperone</keyword>
<keyword evidence="4 11" id="KW-0677">Repeat</keyword>
<feature type="repeat" description="CXXCXGXG motif" evidence="11">
    <location>
        <begin position="143"/>
        <end position="150"/>
    </location>
</feature>
<feature type="binding site" evidence="11">
    <location>
        <position position="200"/>
    </location>
    <ligand>
        <name>Zn(2+)</name>
        <dbReference type="ChEBI" id="CHEBI:29105"/>
        <label>1</label>
    </ligand>
</feature>
<dbReference type="Gene3D" id="1.10.287.110">
    <property type="entry name" value="DnaJ domain"/>
    <property type="match status" value="1"/>
</dbReference>
<dbReference type="SUPFAM" id="SSF49493">
    <property type="entry name" value="HSP40/DnaJ peptide-binding domain"/>
    <property type="match status" value="2"/>
</dbReference>
<dbReference type="InterPro" id="IPR036869">
    <property type="entry name" value="J_dom_sf"/>
</dbReference>
<evidence type="ECO:0000256" key="5">
    <source>
        <dbReference type="ARBA" id="ARBA00022771"/>
    </source>
</evidence>
<dbReference type="Pfam" id="PF01556">
    <property type="entry name" value="DnaJ_C"/>
    <property type="match status" value="1"/>
</dbReference>
<evidence type="ECO:0000256" key="6">
    <source>
        <dbReference type="ARBA" id="ARBA00022833"/>
    </source>
</evidence>
<accession>A0A2I1M8P9</accession>
<dbReference type="InterPro" id="IPR001623">
    <property type="entry name" value="DnaJ_domain"/>
</dbReference>
<keyword evidence="5 11" id="KW-0863">Zinc-finger</keyword>
<dbReference type="InterPro" id="IPR036410">
    <property type="entry name" value="HSP_DnaJ_Cys-rich_dom_sf"/>
</dbReference>
<keyword evidence="6 11" id="KW-0862">Zinc</keyword>
<dbReference type="PROSITE" id="PS50076">
    <property type="entry name" value="DNAJ_2"/>
    <property type="match status" value="1"/>
</dbReference>
<dbReference type="CDD" id="cd06257">
    <property type="entry name" value="DnaJ"/>
    <property type="match status" value="1"/>
</dbReference>
<comment type="subunit">
    <text evidence="11">Homodimer.</text>
</comment>
<feature type="repeat" description="CXXCXGXG motif" evidence="11">
    <location>
        <begin position="160"/>
        <end position="167"/>
    </location>
</feature>
<feature type="binding site" evidence="11">
    <location>
        <position position="163"/>
    </location>
    <ligand>
        <name>Zn(2+)</name>
        <dbReference type="ChEBI" id="CHEBI:29105"/>
        <label>2</label>
    </ligand>
</feature>
<proteinExistence type="inferred from homology"/>
<dbReference type="SUPFAM" id="SSF57938">
    <property type="entry name" value="DnaJ/Hsp40 cysteine-rich domain"/>
    <property type="match status" value="1"/>
</dbReference>
<comment type="subcellular location">
    <subcellularLocation>
        <location evidence="11">Cytoplasm</location>
    </subcellularLocation>
</comment>
<feature type="binding site" evidence="11">
    <location>
        <position position="160"/>
    </location>
    <ligand>
        <name>Zn(2+)</name>
        <dbReference type="ChEBI" id="CHEBI:29105"/>
        <label>2</label>
    </ligand>
</feature>
<dbReference type="GO" id="GO:0051082">
    <property type="term" value="F:unfolded protein binding"/>
    <property type="evidence" value="ECO:0007669"/>
    <property type="project" value="UniProtKB-UniRule"/>
</dbReference>
<dbReference type="InterPro" id="IPR018253">
    <property type="entry name" value="DnaJ_domain_CS"/>
</dbReference>
<gene>
    <name evidence="11 15" type="primary">dnaJ</name>
    <name evidence="15" type="ORF">CYJ34_06745</name>
</gene>
<feature type="binding site" evidence="11">
    <location>
        <position position="189"/>
    </location>
    <ligand>
        <name>Zn(2+)</name>
        <dbReference type="ChEBI" id="CHEBI:29105"/>
        <label>2</label>
    </ligand>
</feature>
<comment type="function">
    <text evidence="11">Participates actively in the response to hyperosmotic and heat shock by preventing the aggregation of stress-denatured proteins and by disaggregating proteins, also in an autonomous, DnaK-independent fashion. Unfolded proteins bind initially to DnaJ; upon interaction with the DnaJ-bound protein, DnaK hydrolyzes its bound ATP, resulting in the formation of a stable complex. GrpE releases ADP from DnaK; ATP binding to DnaK triggers the release of the substrate protein, thus completing the reaction cycle. Several rounds of ATP-dependent interactions between DnaJ, DnaK and GrpE are required for fully efficient folding. Also involved, together with DnaK and GrpE, in the DNA replication of plasmids through activation of initiation proteins.</text>
</comment>
<dbReference type="CDD" id="cd10747">
    <property type="entry name" value="DnaJ_C"/>
    <property type="match status" value="1"/>
</dbReference>
<dbReference type="InterPro" id="IPR008971">
    <property type="entry name" value="HSP40/DnaJ_pept-bd"/>
</dbReference>
<dbReference type="GO" id="GO:0006260">
    <property type="term" value="P:DNA replication"/>
    <property type="evidence" value="ECO:0007669"/>
    <property type="project" value="UniProtKB-KW"/>
</dbReference>
<feature type="binding site" evidence="11">
    <location>
        <position position="186"/>
    </location>
    <ligand>
        <name>Zn(2+)</name>
        <dbReference type="ChEBI" id="CHEBI:29105"/>
        <label>2</label>
    </ligand>
</feature>
<dbReference type="CDD" id="cd10719">
    <property type="entry name" value="DnaJ_zf"/>
    <property type="match status" value="1"/>
</dbReference>
<dbReference type="Gene3D" id="2.60.260.20">
    <property type="entry name" value="Urease metallochaperone UreE, N-terminal domain"/>
    <property type="match status" value="2"/>
</dbReference>
<evidence type="ECO:0000256" key="3">
    <source>
        <dbReference type="ARBA" id="ARBA00022723"/>
    </source>
</evidence>
<dbReference type="AlphaFoldDB" id="A0A2I1M8P9"/>
<feature type="zinc finger region" description="CR-type" evidence="12">
    <location>
        <begin position="130"/>
        <end position="212"/>
    </location>
</feature>
<evidence type="ECO:0000259" key="14">
    <source>
        <dbReference type="PROSITE" id="PS51188"/>
    </source>
</evidence>
<dbReference type="Proteomes" id="UP000234335">
    <property type="component" value="Unassembled WGS sequence"/>
</dbReference>
<dbReference type="EMBL" id="PKGS01000004">
    <property type="protein sequence ID" value="PKZ16506.1"/>
    <property type="molecule type" value="Genomic_DNA"/>
</dbReference>
<name>A0A2I1M8P9_9FIRM</name>
<dbReference type="RefSeq" id="WP_101540529.1">
    <property type="nucleotide sequence ID" value="NZ_PKGS01000004.1"/>
</dbReference>
<dbReference type="Gene3D" id="2.10.230.10">
    <property type="entry name" value="Heat shock protein DnaJ, cysteine-rich domain"/>
    <property type="match status" value="1"/>
</dbReference>